<name>A0ABQ5IHY9_9ASTR</name>
<comment type="caution">
    <text evidence="1">The sequence shown here is derived from an EMBL/GenBank/DDBJ whole genome shotgun (WGS) entry which is preliminary data.</text>
</comment>
<organism evidence="1 2">
    <name type="scientific">Tanacetum coccineum</name>
    <dbReference type="NCBI Taxonomy" id="301880"/>
    <lineage>
        <taxon>Eukaryota</taxon>
        <taxon>Viridiplantae</taxon>
        <taxon>Streptophyta</taxon>
        <taxon>Embryophyta</taxon>
        <taxon>Tracheophyta</taxon>
        <taxon>Spermatophyta</taxon>
        <taxon>Magnoliopsida</taxon>
        <taxon>eudicotyledons</taxon>
        <taxon>Gunneridae</taxon>
        <taxon>Pentapetalae</taxon>
        <taxon>asterids</taxon>
        <taxon>campanulids</taxon>
        <taxon>Asterales</taxon>
        <taxon>Asteraceae</taxon>
        <taxon>Asteroideae</taxon>
        <taxon>Anthemideae</taxon>
        <taxon>Anthemidinae</taxon>
        <taxon>Tanacetum</taxon>
    </lineage>
</organism>
<sequence length="109" mass="12980">MVDRRRKKRKWIDDQFLCHNPFESLALVERFLALGWHLEEIHLTWAHLEKKWMRLRTCTKIHQEVLFSKYGDGVAGIKRRRRDLSGDGVWILATASQHSRLKVDLELST</sequence>
<gene>
    <name evidence="1" type="ORF">Tco_1110091</name>
</gene>
<keyword evidence="2" id="KW-1185">Reference proteome</keyword>
<proteinExistence type="predicted"/>
<accession>A0ABQ5IHY9</accession>
<protein>
    <submittedName>
        <fullName evidence="1">Uncharacterized protein</fullName>
    </submittedName>
</protein>
<reference evidence="1" key="2">
    <citation type="submission" date="2022-01" db="EMBL/GenBank/DDBJ databases">
        <authorList>
            <person name="Yamashiro T."/>
            <person name="Shiraishi A."/>
            <person name="Satake H."/>
            <person name="Nakayama K."/>
        </authorList>
    </citation>
    <scope>NUCLEOTIDE SEQUENCE</scope>
</reference>
<dbReference type="EMBL" id="BQNB010020799">
    <property type="protein sequence ID" value="GJT99752.1"/>
    <property type="molecule type" value="Genomic_DNA"/>
</dbReference>
<dbReference type="Proteomes" id="UP001151760">
    <property type="component" value="Unassembled WGS sequence"/>
</dbReference>
<evidence type="ECO:0000313" key="1">
    <source>
        <dbReference type="EMBL" id="GJT99752.1"/>
    </source>
</evidence>
<reference evidence="1" key="1">
    <citation type="journal article" date="2022" name="Int. J. Mol. Sci.">
        <title>Draft Genome of Tanacetum Coccineum: Genomic Comparison of Closely Related Tanacetum-Family Plants.</title>
        <authorList>
            <person name="Yamashiro T."/>
            <person name="Shiraishi A."/>
            <person name="Nakayama K."/>
            <person name="Satake H."/>
        </authorList>
    </citation>
    <scope>NUCLEOTIDE SEQUENCE</scope>
</reference>
<evidence type="ECO:0000313" key="2">
    <source>
        <dbReference type="Proteomes" id="UP001151760"/>
    </source>
</evidence>